<dbReference type="InterPro" id="IPR010852">
    <property type="entry name" value="ABATE"/>
</dbReference>
<reference evidence="2" key="1">
    <citation type="submission" date="2018-05" db="EMBL/GenBank/DDBJ databases">
        <authorList>
            <person name="Lanie J.A."/>
            <person name="Ng W.-L."/>
            <person name="Kazmierczak K.M."/>
            <person name="Andrzejewski T.M."/>
            <person name="Davidsen T.M."/>
            <person name="Wayne K.J."/>
            <person name="Tettelin H."/>
            <person name="Glass J.I."/>
            <person name="Rusch D."/>
            <person name="Podicherti R."/>
            <person name="Tsui H.-C.T."/>
            <person name="Winkler M.E."/>
        </authorList>
    </citation>
    <scope>NUCLEOTIDE SEQUENCE</scope>
</reference>
<name>A0A381TAD4_9ZZZZ</name>
<gene>
    <name evidence="2" type="ORF">METZ01_LOCUS65969</name>
</gene>
<dbReference type="EMBL" id="UINC01004274">
    <property type="protein sequence ID" value="SVA13115.1"/>
    <property type="molecule type" value="Genomic_DNA"/>
</dbReference>
<evidence type="ECO:0000259" key="1">
    <source>
        <dbReference type="Pfam" id="PF11706"/>
    </source>
</evidence>
<evidence type="ECO:0000313" key="2">
    <source>
        <dbReference type="EMBL" id="SVA13115.1"/>
    </source>
</evidence>
<sequence>MNQNSQFVFDAGTLALDLLNTWRFDGDQALDLLQSPEDVVTWLAAVGLPGDASFPELSSSPPNRRILLDEAIWLRQDILLIVQSLVDEELPPPYTVHALNRILTESGTSFRLDSLIITSEEEQSEGMQDQLVLNAHECASSVLGVLQPIALSAARIVTEANPTRIRQCAAENCMYWFLDTSKSGRRRWCSMSRCGNRAKAAKHYRQRSEPS</sequence>
<dbReference type="Gene3D" id="1.10.3300.10">
    <property type="entry name" value="Jann2411-like domain"/>
    <property type="match status" value="1"/>
</dbReference>
<dbReference type="Pfam" id="PF07336">
    <property type="entry name" value="ABATE"/>
    <property type="match status" value="1"/>
</dbReference>
<accession>A0A381TAD4</accession>
<dbReference type="InterPro" id="IPR023286">
    <property type="entry name" value="ABATE_dom_sf"/>
</dbReference>
<dbReference type="Pfam" id="PF11706">
    <property type="entry name" value="zf-CGNR"/>
    <property type="match status" value="1"/>
</dbReference>
<feature type="domain" description="Zinc finger CGNR" evidence="1">
    <location>
        <begin position="164"/>
        <end position="206"/>
    </location>
</feature>
<organism evidence="2">
    <name type="scientific">marine metagenome</name>
    <dbReference type="NCBI Taxonomy" id="408172"/>
    <lineage>
        <taxon>unclassified sequences</taxon>
        <taxon>metagenomes</taxon>
        <taxon>ecological metagenomes</taxon>
    </lineage>
</organism>
<dbReference type="PANTHER" id="PTHR35525">
    <property type="entry name" value="BLL6575 PROTEIN"/>
    <property type="match status" value="1"/>
</dbReference>
<proteinExistence type="predicted"/>
<dbReference type="InterPro" id="IPR021005">
    <property type="entry name" value="Znf_CGNR"/>
</dbReference>
<protein>
    <recommendedName>
        <fullName evidence="1">Zinc finger CGNR domain-containing protein</fullName>
    </recommendedName>
</protein>
<dbReference type="PANTHER" id="PTHR35525:SF3">
    <property type="entry name" value="BLL6575 PROTEIN"/>
    <property type="match status" value="1"/>
</dbReference>
<dbReference type="SUPFAM" id="SSF160904">
    <property type="entry name" value="Jann2411-like"/>
    <property type="match status" value="1"/>
</dbReference>
<dbReference type="AlphaFoldDB" id="A0A381TAD4"/>